<dbReference type="InterPro" id="IPR005183">
    <property type="entry name" value="DUF305_CopM-like"/>
</dbReference>
<keyword evidence="2" id="KW-0732">Signal</keyword>
<gene>
    <name evidence="4" type="ORF">FM104_13350</name>
</gene>
<keyword evidence="5" id="KW-1185">Reference proteome</keyword>
<feature type="signal peptide" evidence="2">
    <location>
        <begin position="1"/>
        <end position="24"/>
    </location>
</feature>
<dbReference type="AlphaFoldDB" id="A0A1R4KJX8"/>
<organism evidence="4 5">
    <name type="scientific">Microbacterium esteraromaticum</name>
    <dbReference type="NCBI Taxonomy" id="57043"/>
    <lineage>
        <taxon>Bacteria</taxon>
        <taxon>Bacillati</taxon>
        <taxon>Actinomycetota</taxon>
        <taxon>Actinomycetes</taxon>
        <taxon>Micrococcales</taxon>
        <taxon>Microbacteriaceae</taxon>
        <taxon>Microbacterium</taxon>
    </lineage>
</organism>
<dbReference type="PANTHER" id="PTHR36933">
    <property type="entry name" value="SLL0788 PROTEIN"/>
    <property type="match status" value="1"/>
</dbReference>
<dbReference type="PANTHER" id="PTHR36933:SF1">
    <property type="entry name" value="SLL0788 PROTEIN"/>
    <property type="match status" value="1"/>
</dbReference>
<evidence type="ECO:0000313" key="4">
    <source>
        <dbReference type="EMBL" id="SJN44324.1"/>
    </source>
</evidence>
<protein>
    <recommendedName>
        <fullName evidence="3">DUF305 domain-containing protein</fullName>
    </recommendedName>
</protein>
<feature type="domain" description="DUF305" evidence="3">
    <location>
        <begin position="50"/>
        <end position="199"/>
    </location>
</feature>
<dbReference type="RefSeq" id="WP_036275909.1">
    <property type="nucleotide sequence ID" value="NZ_FUKO01000033.1"/>
</dbReference>
<evidence type="ECO:0000259" key="3">
    <source>
        <dbReference type="Pfam" id="PF03713"/>
    </source>
</evidence>
<name>A0A1R4KJX8_9MICO</name>
<accession>A0A1R4KJX8</accession>
<evidence type="ECO:0000256" key="2">
    <source>
        <dbReference type="SAM" id="SignalP"/>
    </source>
</evidence>
<dbReference type="Proteomes" id="UP000196320">
    <property type="component" value="Unassembled WGS sequence"/>
</dbReference>
<dbReference type="InterPro" id="IPR012347">
    <property type="entry name" value="Ferritin-like"/>
</dbReference>
<evidence type="ECO:0000313" key="5">
    <source>
        <dbReference type="Proteomes" id="UP000196320"/>
    </source>
</evidence>
<dbReference type="Pfam" id="PF03713">
    <property type="entry name" value="DUF305"/>
    <property type="match status" value="1"/>
</dbReference>
<evidence type="ECO:0000256" key="1">
    <source>
        <dbReference type="SAM" id="MobiDB-lite"/>
    </source>
</evidence>
<feature type="region of interest" description="Disordered" evidence="1">
    <location>
        <begin position="26"/>
        <end position="46"/>
    </location>
</feature>
<proteinExistence type="predicted"/>
<dbReference type="EMBL" id="FUKO01000033">
    <property type="protein sequence ID" value="SJN44324.1"/>
    <property type="molecule type" value="Genomic_DNA"/>
</dbReference>
<feature type="chain" id="PRO_5038530336" description="DUF305 domain-containing protein" evidence="2">
    <location>
        <begin position="25"/>
        <end position="202"/>
    </location>
</feature>
<dbReference type="PROSITE" id="PS51257">
    <property type="entry name" value="PROKAR_LIPOPROTEIN"/>
    <property type="match status" value="1"/>
</dbReference>
<sequence>MNKKIPVAVSTGVLTLALVLTGCADNSTAPSSESTSPSQSSSTSAANEADEMFVTMMIPHHEQAIEMADMLLAKDGADARVVELAEQIKAAQGPEIDKMLGWLEDWGVEYDPDSMGGMDHGSMGGDDSMMSEEDMTMLESADAVEANSLFLEQMIVHHEGAVDMAQTALDDAQNPDVLELAQQVIDDQTAEIATMQELLGQL</sequence>
<reference evidence="4 5" key="1">
    <citation type="submission" date="2017-02" db="EMBL/GenBank/DDBJ databases">
        <authorList>
            <person name="Peterson S.W."/>
        </authorList>
    </citation>
    <scope>NUCLEOTIDE SEQUENCE [LARGE SCALE GENOMIC DNA]</scope>
    <source>
        <strain evidence="4 5">B Mb 05.01</strain>
    </source>
</reference>
<dbReference type="Gene3D" id="1.20.1260.10">
    <property type="match status" value="1"/>
</dbReference>